<keyword evidence="3" id="KW-1185">Reference proteome</keyword>
<evidence type="ECO:0000256" key="1">
    <source>
        <dbReference type="SAM" id="MobiDB-lite"/>
    </source>
</evidence>
<name>A0A9P4NRU5_9PEZI</name>
<organism evidence="2 3">
    <name type="scientific">Tothia fuscella</name>
    <dbReference type="NCBI Taxonomy" id="1048955"/>
    <lineage>
        <taxon>Eukaryota</taxon>
        <taxon>Fungi</taxon>
        <taxon>Dikarya</taxon>
        <taxon>Ascomycota</taxon>
        <taxon>Pezizomycotina</taxon>
        <taxon>Dothideomycetes</taxon>
        <taxon>Pleosporomycetidae</taxon>
        <taxon>Venturiales</taxon>
        <taxon>Cylindrosympodiaceae</taxon>
        <taxon>Tothia</taxon>
    </lineage>
</organism>
<dbReference type="AlphaFoldDB" id="A0A9P4NRU5"/>
<feature type="region of interest" description="Disordered" evidence="1">
    <location>
        <begin position="143"/>
        <end position="178"/>
    </location>
</feature>
<dbReference type="EMBL" id="MU007041">
    <property type="protein sequence ID" value="KAF2430121.1"/>
    <property type="molecule type" value="Genomic_DNA"/>
</dbReference>
<dbReference type="Proteomes" id="UP000800235">
    <property type="component" value="Unassembled WGS sequence"/>
</dbReference>
<reference evidence="2" key="1">
    <citation type="journal article" date="2020" name="Stud. Mycol.">
        <title>101 Dothideomycetes genomes: a test case for predicting lifestyles and emergence of pathogens.</title>
        <authorList>
            <person name="Haridas S."/>
            <person name="Albert R."/>
            <person name="Binder M."/>
            <person name="Bloem J."/>
            <person name="Labutti K."/>
            <person name="Salamov A."/>
            <person name="Andreopoulos B."/>
            <person name="Baker S."/>
            <person name="Barry K."/>
            <person name="Bills G."/>
            <person name="Bluhm B."/>
            <person name="Cannon C."/>
            <person name="Castanera R."/>
            <person name="Culley D."/>
            <person name="Daum C."/>
            <person name="Ezra D."/>
            <person name="Gonzalez J."/>
            <person name="Henrissat B."/>
            <person name="Kuo A."/>
            <person name="Liang C."/>
            <person name="Lipzen A."/>
            <person name="Lutzoni F."/>
            <person name="Magnuson J."/>
            <person name="Mondo S."/>
            <person name="Nolan M."/>
            <person name="Ohm R."/>
            <person name="Pangilinan J."/>
            <person name="Park H.-J."/>
            <person name="Ramirez L."/>
            <person name="Alfaro M."/>
            <person name="Sun H."/>
            <person name="Tritt A."/>
            <person name="Yoshinaga Y."/>
            <person name="Zwiers L.-H."/>
            <person name="Turgeon B."/>
            <person name="Goodwin S."/>
            <person name="Spatafora J."/>
            <person name="Crous P."/>
            <person name="Grigoriev I."/>
        </authorList>
    </citation>
    <scope>NUCLEOTIDE SEQUENCE</scope>
    <source>
        <strain evidence="2">CBS 130266</strain>
    </source>
</reference>
<evidence type="ECO:0000313" key="2">
    <source>
        <dbReference type="EMBL" id="KAF2430121.1"/>
    </source>
</evidence>
<sequence>MCPMQYPDDPRRYCETRQQRIDHQNMMRQIGEDANNTDEDEVDVFDGLRPLIEATDDLDDFFNGLDRGVVIQEPVYVLNAAGEIVPEGADDSEDEADFTDAVDVPHHFPPHRGFMGWALRDEDADFGDVLGRFTIRDVLAHQQEDVGVTNGEGDGNSEEPEENGSNNTESDEEEDGDWTVRRTALPPVEEVAPIGEPTVAEFPDPLEEIYGPLDEERASAAAEDFYAPTAVRDDADLLFLFGPEFPDTGRRRLRRALMRSRLTELYVNESEPDRLIHELRALRASQVAGAAAATSDILSAEDDVPE</sequence>
<comment type="caution">
    <text evidence="2">The sequence shown here is derived from an EMBL/GenBank/DDBJ whole genome shotgun (WGS) entry which is preliminary data.</text>
</comment>
<evidence type="ECO:0000313" key="3">
    <source>
        <dbReference type="Proteomes" id="UP000800235"/>
    </source>
</evidence>
<accession>A0A9P4NRU5</accession>
<proteinExistence type="predicted"/>
<gene>
    <name evidence="2" type="ORF">EJ08DRAFT_252420</name>
</gene>
<protein>
    <submittedName>
        <fullName evidence="2">Uncharacterized protein</fullName>
    </submittedName>
</protein>